<dbReference type="EMBL" id="JAPHNI010000111">
    <property type="protein sequence ID" value="KAJ8116040.1"/>
    <property type="molecule type" value="Genomic_DNA"/>
</dbReference>
<organism evidence="1 2">
    <name type="scientific">Boeremia exigua</name>
    <dbReference type="NCBI Taxonomy" id="749465"/>
    <lineage>
        <taxon>Eukaryota</taxon>
        <taxon>Fungi</taxon>
        <taxon>Dikarya</taxon>
        <taxon>Ascomycota</taxon>
        <taxon>Pezizomycotina</taxon>
        <taxon>Dothideomycetes</taxon>
        <taxon>Pleosporomycetidae</taxon>
        <taxon>Pleosporales</taxon>
        <taxon>Pleosporineae</taxon>
        <taxon>Didymellaceae</taxon>
        <taxon>Boeremia</taxon>
    </lineage>
</organism>
<evidence type="ECO:0000313" key="2">
    <source>
        <dbReference type="Proteomes" id="UP001153331"/>
    </source>
</evidence>
<name>A0ACC2ILG3_9PLEO</name>
<keyword evidence="2" id="KW-1185">Reference proteome</keyword>
<dbReference type="Proteomes" id="UP001153331">
    <property type="component" value="Unassembled WGS sequence"/>
</dbReference>
<comment type="caution">
    <text evidence="1">The sequence shown here is derived from an EMBL/GenBank/DDBJ whole genome shotgun (WGS) entry which is preliminary data.</text>
</comment>
<gene>
    <name evidence="1" type="ORF">OPT61_g2451</name>
</gene>
<accession>A0ACC2ILG3</accession>
<proteinExistence type="predicted"/>
<reference evidence="1" key="1">
    <citation type="submission" date="2022-11" db="EMBL/GenBank/DDBJ databases">
        <title>Genome Sequence of Boeremia exigua.</title>
        <authorList>
            <person name="Buettner E."/>
        </authorList>
    </citation>
    <scope>NUCLEOTIDE SEQUENCE</scope>
    <source>
        <strain evidence="1">CU02</strain>
    </source>
</reference>
<sequence length="97" mass="10882">MVNNRDNVRDITSEDSDYAAGEGKAKYHKDAIASIFWVNCLRMPVVSSLHSAREEEVFTNERFELDTGNVRVLRTQNINVPGTEEGQKSGKGKLPDQ</sequence>
<evidence type="ECO:0000313" key="1">
    <source>
        <dbReference type="EMBL" id="KAJ8116040.1"/>
    </source>
</evidence>
<protein>
    <submittedName>
        <fullName evidence="1">Uncharacterized protein</fullName>
    </submittedName>
</protein>